<dbReference type="PRINTS" id="PR01179">
    <property type="entry name" value="ODADCRBXLASE"/>
</dbReference>
<accession>A0ABV9RG41</accession>
<sequence length="398" mass="42904">MTALDALLRDRAARDEPVCLFAYDLDGLRRHVTAVVAALPPRCRMYYAMKANSAAPVLEALAPIVAGFEVASGGEIAKVRAVAPAAPILFGGPAKTPAEISHALDAAVTRLHVESVLELHRISAAAVARGTTVEVLLRVNLAGPFPSATLAMAGRPTQFGIDEADLPAATAAATSLPGVRFAGFHLHSLSNNLSAETHLEMLGLYRDTVVGWEKELGVVVKVLDVGGGIGIDYQDPAHHFDWDGFTRGLVAWVDSVPAHWREIQFECGRYLTAACGSYAVEVLDVKRTHGTAWALVRGGTHHFRLPVSWQHSHPFTVLPVERWDPSVPRPSVTDDRVTVAGELCTPKDVLARDVPVARVRAGDVLVFALAGAYGWDISHHDFLSHPHPEHVFLDDDRA</sequence>
<comment type="cofactor">
    <cofactor evidence="1">
        <name>pyridoxal 5'-phosphate</name>
        <dbReference type="ChEBI" id="CHEBI:597326"/>
    </cofactor>
</comment>
<dbReference type="PROSITE" id="PS00879">
    <property type="entry name" value="ODR_DC_2_2"/>
    <property type="match status" value="1"/>
</dbReference>
<dbReference type="PANTHER" id="PTHR43727">
    <property type="entry name" value="DIAMINOPIMELATE DECARBOXYLASE"/>
    <property type="match status" value="1"/>
</dbReference>
<dbReference type="InterPro" id="IPR009006">
    <property type="entry name" value="Ala_racemase/Decarboxylase_C"/>
</dbReference>
<dbReference type="Gene3D" id="2.40.37.10">
    <property type="entry name" value="Lyase, Ornithine Decarboxylase, Chain A, domain 1"/>
    <property type="match status" value="1"/>
</dbReference>
<keyword evidence="2" id="KW-0663">Pyridoxal phosphate</keyword>
<name>A0ABV9RG41_9PSEU</name>
<protein>
    <submittedName>
        <fullName evidence="4">Type III PLP-dependent enzyme</fullName>
    </submittedName>
</protein>
<proteinExistence type="predicted"/>
<dbReference type="CDD" id="cd06843">
    <property type="entry name" value="PLPDE_III_PvsE_like"/>
    <property type="match status" value="1"/>
</dbReference>
<dbReference type="RefSeq" id="WP_274190529.1">
    <property type="nucleotide sequence ID" value="NZ_BAABHN010000017.1"/>
</dbReference>
<dbReference type="SUPFAM" id="SSF50621">
    <property type="entry name" value="Alanine racemase C-terminal domain-like"/>
    <property type="match status" value="1"/>
</dbReference>
<dbReference type="InterPro" id="IPR000183">
    <property type="entry name" value="Orn/DAP/Arg_de-COase"/>
</dbReference>
<gene>
    <name evidence="4" type="ORF">ACFPEL_07320</name>
</gene>
<dbReference type="PRINTS" id="PR01182">
    <property type="entry name" value="ORNDCRBXLASE"/>
</dbReference>
<dbReference type="EMBL" id="JBHSIM010000017">
    <property type="protein sequence ID" value="MFC4832213.1"/>
    <property type="molecule type" value="Genomic_DNA"/>
</dbReference>
<dbReference type="InterPro" id="IPR022657">
    <property type="entry name" value="De-COase2_CS"/>
</dbReference>
<evidence type="ECO:0000259" key="3">
    <source>
        <dbReference type="Pfam" id="PF02784"/>
    </source>
</evidence>
<dbReference type="SUPFAM" id="SSF51419">
    <property type="entry name" value="PLP-binding barrel"/>
    <property type="match status" value="1"/>
</dbReference>
<evidence type="ECO:0000256" key="1">
    <source>
        <dbReference type="ARBA" id="ARBA00001933"/>
    </source>
</evidence>
<dbReference type="Gene3D" id="3.20.20.10">
    <property type="entry name" value="Alanine racemase"/>
    <property type="match status" value="1"/>
</dbReference>
<dbReference type="InterPro" id="IPR002433">
    <property type="entry name" value="Orn_de-COase"/>
</dbReference>
<organism evidence="4 5">
    <name type="scientific">Actinomycetospora chibensis</name>
    <dbReference type="NCBI Taxonomy" id="663606"/>
    <lineage>
        <taxon>Bacteria</taxon>
        <taxon>Bacillati</taxon>
        <taxon>Actinomycetota</taxon>
        <taxon>Actinomycetes</taxon>
        <taxon>Pseudonocardiales</taxon>
        <taxon>Pseudonocardiaceae</taxon>
        <taxon>Actinomycetospora</taxon>
    </lineage>
</organism>
<keyword evidence="5" id="KW-1185">Reference proteome</keyword>
<feature type="domain" description="Orn/DAP/Arg decarboxylase 2 N-terminal" evidence="3">
    <location>
        <begin position="27"/>
        <end position="273"/>
    </location>
</feature>
<dbReference type="Pfam" id="PF02784">
    <property type="entry name" value="Orn_Arg_deC_N"/>
    <property type="match status" value="1"/>
</dbReference>
<comment type="caution">
    <text evidence="4">The sequence shown here is derived from an EMBL/GenBank/DDBJ whole genome shotgun (WGS) entry which is preliminary data.</text>
</comment>
<evidence type="ECO:0000256" key="2">
    <source>
        <dbReference type="ARBA" id="ARBA00022898"/>
    </source>
</evidence>
<dbReference type="Proteomes" id="UP001595909">
    <property type="component" value="Unassembled WGS sequence"/>
</dbReference>
<dbReference type="PANTHER" id="PTHR43727:SF2">
    <property type="entry name" value="GROUP IV DECARBOXYLASE"/>
    <property type="match status" value="1"/>
</dbReference>
<evidence type="ECO:0000313" key="5">
    <source>
        <dbReference type="Proteomes" id="UP001595909"/>
    </source>
</evidence>
<reference evidence="5" key="1">
    <citation type="journal article" date="2019" name="Int. J. Syst. Evol. Microbiol.">
        <title>The Global Catalogue of Microorganisms (GCM) 10K type strain sequencing project: providing services to taxonomists for standard genome sequencing and annotation.</title>
        <authorList>
            <consortium name="The Broad Institute Genomics Platform"/>
            <consortium name="The Broad Institute Genome Sequencing Center for Infectious Disease"/>
            <person name="Wu L."/>
            <person name="Ma J."/>
        </authorList>
    </citation>
    <scope>NUCLEOTIDE SEQUENCE [LARGE SCALE GENOMIC DNA]</scope>
    <source>
        <strain evidence="5">CCUG 50347</strain>
    </source>
</reference>
<evidence type="ECO:0000313" key="4">
    <source>
        <dbReference type="EMBL" id="MFC4832213.1"/>
    </source>
</evidence>
<dbReference type="InterPro" id="IPR022644">
    <property type="entry name" value="De-COase2_N"/>
</dbReference>
<dbReference type="InterPro" id="IPR029066">
    <property type="entry name" value="PLP-binding_barrel"/>
</dbReference>